<dbReference type="InParanoid" id="A0A0D0DBE5"/>
<dbReference type="HOGENOM" id="CLU_1050107_0_0_1"/>
<dbReference type="Gene3D" id="1.10.1040.10">
    <property type="entry name" value="N-(1-d-carboxylethyl)-l-norvaline Dehydrogenase, domain 2"/>
    <property type="match status" value="1"/>
</dbReference>
<keyword evidence="3" id="KW-1185">Reference proteome</keyword>
<proteinExistence type="predicted"/>
<dbReference type="GO" id="GO:0005737">
    <property type="term" value="C:cytoplasm"/>
    <property type="evidence" value="ECO:0007669"/>
    <property type="project" value="TreeGrafter"/>
</dbReference>
<dbReference type="AlphaFoldDB" id="A0A0D0DBE5"/>
<dbReference type="PANTHER" id="PTHR21708">
    <property type="entry name" value="PROBABLE 2-DEHYDROPANTOATE 2-REDUCTASE"/>
    <property type="match status" value="1"/>
</dbReference>
<feature type="domain" description="Ketopantoate reductase C-terminal" evidence="1">
    <location>
        <begin position="124"/>
        <end position="248"/>
    </location>
</feature>
<dbReference type="Pfam" id="PF08546">
    <property type="entry name" value="ApbA_C"/>
    <property type="match status" value="1"/>
</dbReference>
<reference evidence="2 3" key="1">
    <citation type="submission" date="2014-04" db="EMBL/GenBank/DDBJ databases">
        <authorList>
            <consortium name="DOE Joint Genome Institute"/>
            <person name="Kuo A."/>
            <person name="Kohler A."/>
            <person name="Jargeat P."/>
            <person name="Nagy L.G."/>
            <person name="Floudas D."/>
            <person name="Copeland A."/>
            <person name="Barry K.W."/>
            <person name="Cichocki N."/>
            <person name="Veneault-Fourrey C."/>
            <person name="LaButti K."/>
            <person name="Lindquist E.A."/>
            <person name="Lipzen A."/>
            <person name="Lundell T."/>
            <person name="Morin E."/>
            <person name="Murat C."/>
            <person name="Sun H."/>
            <person name="Tunlid A."/>
            <person name="Henrissat B."/>
            <person name="Grigoriev I.V."/>
            <person name="Hibbett D.S."/>
            <person name="Martin F."/>
            <person name="Nordberg H.P."/>
            <person name="Cantor M.N."/>
            <person name="Hua S.X."/>
        </authorList>
    </citation>
    <scope>NUCLEOTIDE SEQUENCE [LARGE SCALE GENOMIC DNA]</scope>
    <source>
        <strain evidence="2 3">Ve08.2h10</strain>
    </source>
</reference>
<dbReference type="InterPro" id="IPR013752">
    <property type="entry name" value="KPA_reductase"/>
</dbReference>
<dbReference type="PANTHER" id="PTHR21708:SF26">
    <property type="entry name" value="2-DEHYDROPANTOATE 2-REDUCTASE"/>
    <property type="match status" value="1"/>
</dbReference>
<dbReference type="InterPro" id="IPR013328">
    <property type="entry name" value="6PGD_dom2"/>
</dbReference>
<dbReference type="STRING" id="930991.A0A0D0DBE5"/>
<evidence type="ECO:0000313" key="2">
    <source>
        <dbReference type="EMBL" id="KIK94442.1"/>
    </source>
</evidence>
<dbReference type="EMBL" id="KN825106">
    <property type="protein sequence ID" value="KIK94442.1"/>
    <property type="molecule type" value="Genomic_DNA"/>
</dbReference>
<organism evidence="2 3">
    <name type="scientific">Paxillus rubicundulus Ve08.2h10</name>
    <dbReference type="NCBI Taxonomy" id="930991"/>
    <lineage>
        <taxon>Eukaryota</taxon>
        <taxon>Fungi</taxon>
        <taxon>Dikarya</taxon>
        <taxon>Basidiomycota</taxon>
        <taxon>Agaricomycotina</taxon>
        <taxon>Agaricomycetes</taxon>
        <taxon>Agaricomycetidae</taxon>
        <taxon>Boletales</taxon>
        <taxon>Paxilineae</taxon>
        <taxon>Paxillaceae</taxon>
        <taxon>Paxillus</taxon>
    </lineage>
</organism>
<reference evidence="3" key="2">
    <citation type="submission" date="2015-01" db="EMBL/GenBank/DDBJ databases">
        <title>Evolutionary Origins and Diversification of the Mycorrhizal Mutualists.</title>
        <authorList>
            <consortium name="DOE Joint Genome Institute"/>
            <consortium name="Mycorrhizal Genomics Consortium"/>
            <person name="Kohler A."/>
            <person name="Kuo A."/>
            <person name="Nagy L.G."/>
            <person name="Floudas D."/>
            <person name="Copeland A."/>
            <person name="Barry K.W."/>
            <person name="Cichocki N."/>
            <person name="Veneault-Fourrey C."/>
            <person name="LaButti K."/>
            <person name="Lindquist E.A."/>
            <person name="Lipzen A."/>
            <person name="Lundell T."/>
            <person name="Morin E."/>
            <person name="Murat C."/>
            <person name="Riley R."/>
            <person name="Ohm R."/>
            <person name="Sun H."/>
            <person name="Tunlid A."/>
            <person name="Henrissat B."/>
            <person name="Grigoriev I.V."/>
            <person name="Hibbett D.S."/>
            <person name="Martin F."/>
        </authorList>
    </citation>
    <scope>NUCLEOTIDE SEQUENCE [LARGE SCALE GENOMIC DNA]</scope>
    <source>
        <strain evidence="3">Ve08.2h10</strain>
    </source>
</reference>
<evidence type="ECO:0000259" key="1">
    <source>
        <dbReference type="Pfam" id="PF08546"/>
    </source>
</evidence>
<name>A0A0D0DBE5_9AGAM</name>
<dbReference type="OrthoDB" id="3609at2759"/>
<protein>
    <recommendedName>
        <fullName evidence="1">Ketopantoate reductase C-terminal domain-containing protein</fullName>
    </recommendedName>
</protein>
<dbReference type="Proteomes" id="UP000054538">
    <property type="component" value="Unassembled WGS sequence"/>
</dbReference>
<dbReference type="InterPro" id="IPR051402">
    <property type="entry name" value="KPR-Related"/>
</dbReference>
<sequence length="265" mass="28838">MCIINSLSERSGLVARVTVVAQSNYDAVQDKLTPLANSSASPHGDPGHGTHIDSKKYEYGDVPAWQPDRHRPYSYIVLTTKAVLEYRHGNHLATSDTAEESAILDDFGAMLRAGGTELIVAPEIQRHKFAKTFWNIAFTNSPLTAIFCPPPNTEEGQSCAAYLAPEIVALGQGRAMGFPEEEDGAPSRLAADAVSNTAALRHNPAIVHLPGVLHYRNANTIEVEAILGEVVRMARERNVPISTLYALLIVMQNQILRGFKKPMVG</sequence>
<evidence type="ECO:0000313" key="3">
    <source>
        <dbReference type="Proteomes" id="UP000054538"/>
    </source>
</evidence>
<accession>A0A0D0DBE5</accession>
<gene>
    <name evidence="2" type="ORF">PAXRUDRAFT_33503</name>
</gene>